<dbReference type="EMBL" id="PRDL01000001">
    <property type="protein sequence ID" value="MBE8716949.1"/>
    <property type="molecule type" value="Genomic_DNA"/>
</dbReference>
<sequence>MNPVLRSLFATAALAFSSTLLAAELPNTFHNQYVSSALGFKITVTHSLEQLENGRQKMNFRAESWFASIDEVSYLEWNDEKSQVLPLHYIYKRRGVGRNKDTDIAFEWAEGRIVDNLASSSKPLDTSKRIQDKLSYQLQLQQDLLDGKTQFAYTIADGGNTLREYAFEVVGEETLDTPLGKVNTVKVKRSRENSDRVTFAWLAKEWDYLLVRMQQEEKGDTYTITLNKANMNGKEIKSFQK</sequence>
<evidence type="ECO:0000256" key="1">
    <source>
        <dbReference type="SAM" id="SignalP"/>
    </source>
</evidence>
<dbReference type="AlphaFoldDB" id="A0A928V5H6"/>
<feature type="signal peptide" evidence="1">
    <location>
        <begin position="1"/>
        <end position="22"/>
    </location>
</feature>
<dbReference type="RefSeq" id="WP_193908421.1">
    <property type="nucleotide sequence ID" value="NZ_PRDL01000001.1"/>
</dbReference>
<name>A0A928V5H6_9GAMM</name>
<organism evidence="2 3">
    <name type="scientific">Cellvibrio polysaccharolyticus</name>
    <dbReference type="NCBI Taxonomy" id="2082724"/>
    <lineage>
        <taxon>Bacteria</taxon>
        <taxon>Pseudomonadati</taxon>
        <taxon>Pseudomonadota</taxon>
        <taxon>Gammaproteobacteria</taxon>
        <taxon>Cellvibrionales</taxon>
        <taxon>Cellvibrionaceae</taxon>
        <taxon>Cellvibrio</taxon>
    </lineage>
</organism>
<dbReference type="Pfam" id="PF11306">
    <property type="entry name" value="DUF3108"/>
    <property type="match status" value="1"/>
</dbReference>
<protein>
    <submittedName>
        <fullName evidence="2">DUF3108 domain-containing protein</fullName>
    </submittedName>
</protein>
<keyword evidence="3" id="KW-1185">Reference proteome</keyword>
<accession>A0A928V5H6</accession>
<evidence type="ECO:0000313" key="3">
    <source>
        <dbReference type="Proteomes" id="UP000652567"/>
    </source>
</evidence>
<evidence type="ECO:0000313" key="2">
    <source>
        <dbReference type="EMBL" id="MBE8716949.1"/>
    </source>
</evidence>
<reference evidence="2" key="1">
    <citation type="submission" date="2018-07" db="EMBL/GenBank/DDBJ databases">
        <title>Genome assembly of strain Ka43.</title>
        <authorList>
            <person name="Kukolya J."/>
            <person name="Nagy I."/>
            <person name="Horvath B."/>
            <person name="Toth A."/>
        </authorList>
    </citation>
    <scope>NUCLEOTIDE SEQUENCE</scope>
    <source>
        <strain evidence="2">KB43</strain>
    </source>
</reference>
<comment type="caution">
    <text evidence="2">The sequence shown here is derived from an EMBL/GenBank/DDBJ whole genome shotgun (WGS) entry which is preliminary data.</text>
</comment>
<gene>
    <name evidence="2" type="ORF">C4F51_07060</name>
</gene>
<keyword evidence="1" id="KW-0732">Signal</keyword>
<dbReference type="Proteomes" id="UP000652567">
    <property type="component" value="Unassembled WGS sequence"/>
</dbReference>
<feature type="chain" id="PRO_5038009685" evidence="1">
    <location>
        <begin position="23"/>
        <end position="241"/>
    </location>
</feature>
<dbReference type="InterPro" id="IPR021457">
    <property type="entry name" value="DUF3108"/>
</dbReference>
<proteinExistence type="predicted"/>